<reference evidence="1" key="1">
    <citation type="submission" date="2021-01" db="EMBL/GenBank/DDBJ databases">
        <title>Phytophthora aleatoria, a newly-described species from Pinus radiata is distinct from Phytophthora cactorum isolates based on comparative genomics.</title>
        <authorList>
            <person name="Mcdougal R."/>
            <person name="Panda P."/>
            <person name="Williams N."/>
            <person name="Studholme D.J."/>
        </authorList>
    </citation>
    <scope>NUCLEOTIDE SEQUENCE</scope>
    <source>
        <strain evidence="1">NZFS 4037</strain>
    </source>
</reference>
<dbReference type="EMBL" id="JAENGY010001033">
    <property type="protein sequence ID" value="KAG6953342.1"/>
    <property type="molecule type" value="Genomic_DNA"/>
</dbReference>
<dbReference type="InterPro" id="IPR052050">
    <property type="entry name" value="SecEffector_AnkRepeat"/>
</dbReference>
<evidence type="ECO:0000313" key="1">
    <source>
        <dbReference type="EMBL" id="KAG6953342.1"/>
    </source>
</evidence>
<proteinExistence type="predicted"/>
<organism evidence="1 2">
    <name type="scientific">Phytophthora aleatoria</name>
    <dbReference type="NCBI Taxonomy" id="2496075"/>
    <lineage>
        <taxon>Eukaryota</taxon>
        <taxon>Sar</taxon>
        <taxon>Stramenopiles</taxon>
        <taxon>Oomycota</taxon>
        <taxon>Peronosporomycetes</taxon>
        <taxon>Peronosporales</taxon>
        <taxon>Peronosporaceae</taxon>
        <taxon>Phytophthora</taxon>
    </lineage>
</organism>
<dbReference type="PANTHER" id="PTHR46586:SF3">
    <property type="entry name" value="ANKYRIN REPEAT-CONTAINING PROTEIN"/>
    <property type="match status" value="1"/>
</dbReference>
<dbReference type="AlphaFoldDB" id="A0A8J5J283"/>
<comment type="caution">
    <text evidence="1">The sequence shown here is derived from an EMBL/GenBank/DDBJ whole genome shotgun (WGS) entry which is preliminary data.</text>
</comment>
<sequence>MNGAAKNDHLAVVEWLHTNRTEGCTASAMDEAAQNQFWDVVDWLDQNRSEGGTAAIMAACASQGDIEGVYWCHYIGPPYDATAIEGAVLNGHFEIAWFLHQYRRSNINPA</sequence>
<evidence type="ECO:0000313" key="2">
    <source>
        <dbReference type="Proteomes" id="UP000709295"/>
    </source>
</evidence>
<dbReference type="Proteomes" id="UP000709295">
    <property type="component" value="Unassembled WGS sequence"/>
</dbReference>
<protein>
    <recommendedName>
        <fullName evidence="3">Ankyrin repeat-containing domain</fullName>
    </recommendedName>
</protein>
<dbReference type="PANTHER" id="PTHR46586">
    <property type="entry name" value="ANKYRIN REPEAT-CONTAINING PROTEIN"/>
    <property type="match status" value="1"/>
</dbReference>
<name>A0A8J5J283_9STRA</name>
<accession>A0A8J5J283</accession>
<keyword evidence="2" id="KW-1185">Reference proteome</keyword>
<gene>
    <name evidence="1" type="ORF">JG688_00012870</name>
</gene>
<evidence type="ECO:0008006" key="3">
    <source>
        <dbReference type="Google" id="ProtNLM"/>
    </source>
</evidence>